<dbReference type="PROSITE" id="PS50109">
    <property type="entry name" value="HIS_KIN"/>
    <property type="match status" value="1"/>
</dbReference>
<dbReference type="SMART" id="SM00387">
    <property type="entry name" value="HATPase_c"/>
    <property type="match status" value="1"/>
</dbReference>
<keyword evidence="14 15" id="KW-0472">Membrane</keyword>
<keyword evidence="6" id="KW-0597">Phosphoprotein</keyword>
<keyword evidence="5" id="KW-0997">Cell inner membrane</keyword>
<reference evidence="18 19" key="1">
    <citation type="submission" date="2019-03" db="EMBL/GenBank/DDBJ databases">
        <title>The complete genome sequence of Swingsia samuiensis NBRC107927(T).</title>
        <authorList>
            <person name="Chua K.-O."/>
            <person name="Chan K.-G."/>
            <person name="See-Too W.-S."/>
        </authorList>
    </citation>
    <scope>NUCLEOTIDE SEQUENCE [LARGE SCALE GENOMIC DNA]</scope>
    <source>
        <strain evidence="18 19">AH83</strain>
    </source>
</reference>
<evidence type="ECO:0000256" key="12">
    <source>
        <dbReference type="ARBA" id="ARBA00022989"/>
    </source>
</evidence>
<evidence type="ECO:0000256" key="14">
    <source>
        <dbReference type="ARBA" id="ARBA00023136"/>
    </source>
</evidence>
<evidence type="ECO:0000313" key="19">
    <source>
        <dbReference type="Proteomes" id="UP000316313"/>
    </source>
</evidence>
<keyword evidence="4" id="KW-1003">Cell membrane</keyword>
<dbReference type="RefSeq" id="WP_141459712.1">
    <property type="nucleotide sequence ID" value="NZ_CP038141.1"/>
</dbReference>
<accession>A0A4Y6UIZ7</accession>
<dbReference type="Pfam" id="PF00672">
    <property type="entry name" value="HAMP"/>
    <property type="match status" value="1"/>
</dbReference>
<dbReference type="EC" id="2.7.13.3" evidence="3"/>
<comment type="catalytic activity">
    <reaction evidence="1">
        <text>ATP + protein L-histidine = ADP + protein N-phospho-L-histidine.</text>
        <dbReference type="EC" id="2.7.13.3"/>
    </reaction>
</comment>
<evidence type="ECO:0000256" key="8">
    <source>
        <dbReference type="ARBA" id="ARBA00022692"/>
    </source>
</evidence>
<evidence type="ECO:0000256" key="10">
    <source>
        <dbReference type="ARBA" id="ARBA00022777"/>
    </source>
</evidence>
<dbReference type="InterPro" id="IPR003660">
    <property type="entry name" value="HAMP_dom"/>
</dbReference>
<dbReference type="SMART" id="SM00304">
    <property type="entry name" value="HAMP"/>
    <property type="match status" value="1"/>
</dbReference>
<dbReference type="OrthoDB" id="9804645at2"/>
<feature type="transmembrane region" description="Helical" evidence="15">
    <location>
        <begin position="242"/>
        <end position="261"/>
    </location>
</feature>
<evidence type="ECO:0000256" key="5">
    <source>
        <dbReference type="ARBA" id="ARBA00022519"/>
    </source>
</evidence>
<keyword evidence="19" id="KW-1185">Reference proteome</keyword>
<evidence type="ECO:0000256" key="9">
    <source>
        <dbReference type="ARBA" id="ARBA00022741"/>
    </source>
</evidence>
<dbReference type="InterPro" id="IPR050980">
    <property type="entry name" value="2C_sensor_his_kinase"/>
</dbReference>
<evidence type="ECO:0000256" key="13">
    <source>
        <dbReference type="ARBA" id="ARBA00023012"/>
    </source>
</evidence>
<comment type="subcellular location">
    <subcellularLocation>
        <location evidence="2">Cell inner membrane</location>
        <topology evidence="2">Multi-pass membrane protein</topology>
    </subcellularLocation>
</comment>
<dbReference type="PROSITE" id="PS50885">
    <property type="entry name" value="HAMP"/>
    <property type="match status" value="1"/>
</dbReference>
<evidence type="ECO:0000256" key="2">
    <source>
        <dbReference type="ARBA" id="ARBA00004429"/>
    </source>
</evidence>
<dbReference type="AlphaFoldDB" id="A0A4Y6UIZ7"/>
<evidence type="ECO:0000256" key="4">
    <source>
        <dbReference type="ARBA" id="ARBA00022475"/>
    </source>
</evidence>
<dbReference type="SUPFAM" id="SSF47384">
    <property type="entry name" value="Homodimeric domain of signal transducing histidine kinase"/>
    <property type="match status" value="1"/>
</dbReference>
<dbReference type="SMART" id="SM00388">
    <property type="entry name" value="HisKA"/>
    <property type="match status" value="1"/>
</dbReference>
<keyword evidence="11" id="KW-0067">ATP-binding</keyword>
<dbReference type="EMBL" id="CP038141">
    <property type="protein sequence ID" value="QDH16598.1"/>
    <property type="molecule type" value="Genomic_DNA"/>
</dbReference>
<dbReference type="Gene3D" id="1.10.287.130">
    <property type="match status" value="1"/>
</dbReference>
<evidence type="ECO:0000256" key="3">
    <source>
        <dbReference type="ARBA" id="ARBA00012438"/>
    </source>
</evidence>
<dbReference type="SUPFAM" id="SSF55874">
    <property type="entry name" value="ATPase domain of HSP90 chaperone/DNA topoisomerase II/histidine kinase"/>
    <property type="match status" value="1"/>
</dbReference>
<keyword evidence="8 15" id="KW-0812">Transmembrane</keyword>
<dbReference type="KEGG" id="ssam:E3D00_02685"/>
<feature type="domain" description="Histidine kinase" evidence="16">
    <location>
        <begin position="323"/>
        <end position="533"/>
    </location>
</feature>
<dbReference type="InterPro" id="IPR003594">
    <property type="entry name" value="HATPase_dom"/>
</dbReference>
<dbReference type="GO" id="GO:0000155">
    <property type="term" value="F:phosphorelay sensor kinase activity"/>
    <property type="evidence" value="ECO:0007669"/>
    <property type="project" value="InterPro"/>
</dbReference>
<keyword evidence="12 15" id="KW-1133">Transmembrane helix</keyword>
<evidence type="ECO:0000256" key="15">
    <source>
        <dbReference type="SAM" id="Phobius"/>
    </source>
</evidence>
<evidence type="ECO:0000256" key="6">
    <source>
        <dbReference type="ARBA" id="ARBA00022553"/>
    </source>
</evidence>
<dbReference type="Proteomes" id="UP000316313">
    <property type="component" value="Chromosome"/>
</dbReference>
<name>A0A4Y6UIZ7_9PROT</name>
<evidence type="ECO:0000259" key="17">
    <source>
        <dbReference type="PROSITE" id="PS50885"/>
    </source>
</evidence>
<proteinExistence type="predicted"/>
<evidence type="ECO:0000259" key="16">
    <source>
        <dbReference type="PROSITE" id="PS50109"/>
    </source>
</evidence>
<keyword evidence="10" id="KW-0418">Kinase</keyword>
<dbReference type="PANTHER" id="PTHR44936:SF5">
    <property type="entry name" value="SENSOR HISTIDINE KINASE ENVZ"/>
    <property type="match status" value="1"/>
</dbReference>
<dbReference type="Gene3D" id="3.30.565.10">
    <property type="entry name" value="Histidine kinase-like ATPase, C-terminal domain"/>
    <property type="match status" value="1"/>
</dbReference>
<dbReference type="PRINTS" id="PR00344">
    <property type="entry name" value="BCTRLSENSOR"/>
</dbReference>
<keyword evidence="7" id="KW-0808">Transferase</keyword>
<dbReference type="GO" id="GO:0005524">
    <property type="term" value="F:ATP binding"/>
    <property type="evidence" value="ECO:0007669"/>
    <property type="project" value="UniProtKB-KW"/>
</dbReference>
<dbReference type="InterPro" id="IPR005467">
    <property type="entry name" value="His_kinase_dom"/>
</dbReference>
<keyword evidence="9" id="KW-0547">Nucleotide-binding</keyword>
<dbReference type="PANTHER" id="PTHR44936">
    <property type="entry name" value="SENSOR PROTEIN CREC"/>
    <property type="match status" value="1"/>
</dbReference>
<evidence type="ECO:0000256" key="7">
    <source>
        <dbReference type="ARBA" id="ARBA00022679"/>
    </source>
</evidence>
<feature type="domain" description="HAMP" evidence="17">
    <location>
        <begin position="262"/>
        <end position="315"/>
    </location>
</feature>
<dbReference type="InterPro" id="IPR036097">
    <property type="entry name" value="HisK_dim/P_sf"/>
</dbReference>
<dbReference type="Pfam" id="PF02518">
    <property type="entry name" value="HATPase_c"/>
    <property type="match status" value="1"/>
</dbReference>
<dbReference type="GO" id="GO:0005886">
    <property type="term" value="C:plasma membrane"/>
    <property type="evidence" value="ECO:0007669"/>
    <property type="project" value="UniProtKB-SubCell"/>
</dbReference>
<evidence type="ECO:0000313" key="18">
    <source>
        <dbReference type="EMBL" id="QDH16598.1"/>
    </source>
</evidence>
<evidence type="ECO:0000256" key="11">
    <source>
        <dbReference type="ARBA" id="ARBA00022840"/>
    </source>
</evidence>
<protein>
    <recommendedName>
        <fullName evidence="3">histidine kinase</fullName>
        <ecNumber evidence="3">2.7.13.3</ecNumber>
    </recommendedName>
</protein>
<sequence length="535" mass="59843">MRFIPSSLLTRTSLLLIAGLAIIEATGLGIHALDGFYMAKREQIHEYQFRLFSIYRTVAEAAPDTRQDALNDLVIPPEITAFLSNKPDDDIKSAPISPSFFHPDHFMMEHAHPFHPFDFPGHFPPFMGPPPPPFPEQNCHLTSLLMPPELQVFNPCFMPPPPLPEKYSPVFKHSPYLHPTPFNHFLPFPLRSLLPSHLYPQTIWAGQILRTYSTSLLLPDGKVWLIVRYTMPFPNPFSSPTFMVAFLVMAICGSALIVWAVRRLITPVTTLANAVETLGKDIHNSVTLPENGASEIKRAAIAFNTMVTRVRRIIRDRTIMLTAIGHDLRTPITRLKLRAEFINDDELRNKILADLDEMEAMVASTLVFGRENSSHETPTTFDLCVLLQTIVDETIESHPEQENKLLFQAPSNPIFIQTRSIALKRALNNLILNALKYAGNAAISVIIPPHPQDKTSPIQVIIEDNGPGLPEEALERVFEPFVRIETSRNRETGGTGLGLSITQSIIQAQGGNITLQNRPQGGLKAIITIAQSIRR</sequence>
<dbReference type="CDD" id="cd00082">
    <property type="entry name" value="HisKA"/>
    <property type="match status" value="1"/>
</dbReference>
<gene>
    <name evidence="18" type="ORF">E3D00_02685</name>
</gene>
<evidence type="ECO:0000256" key="1">
    <source>
        <dbReference type="ARBA" id="ARBA00000085"/>
    </source>
</evidence>
<dbReference type="InterPro" id="IPR036890">
    <property type="entry name" value="HATPase_C_sf"/>
</dbReference>
<dbReference type="InterPro" id="IPR003661">
    <property type="entry name" value="HisK_dim/P_dom"/>
</dbReference>
<dbReference type="InterPro" id="IPR004358">
    <property type="entry name" value="Sig_transdc_His_kin-like_C"/>
</dbReference>
<keyword evidence="13" id="KW-0902">Two-component regulatory system</keyword>
<organism evidence="18 19">
    <name type="scientific">Swingsia samuiensis</name>
    <dbReference type="NCBI Taxonomy" id="1293412"/>
    <lineage>
        <taxon>Bacteria</taxon>
        <taxon>Pseudomonadati</taxon>
        <taxon>Pseudomonadota</taxon>
        <taxon>Alphaproteobacteria</taxon>
        <taxon>Acetobacterales</taxon>
        <taxon>Acetobacteraceae</taxon>
        <taxon>Swingsia</taxon>
    </lineage>
</organism>